<organism evidence="10">
    <name type="scientific">Singulisphaera sp. Ch08</name>
    <dbReference type="NCBI Taxonomy" id="3120278"/>
    <lineage>
        <taxon>Bacteria</taxon>
        <taxon>Pseudomonadati</taxon>
        <taxon>Planctomycetota</taxon>
        <taxon>Planctomycetia</taxon>
        <taxon>Isosphaerales</taxon>
        <taxon>Isosphaeraceae</taxon>
        <taxon>Singulisphaera</taxon>
    </lineage>
</organism>
<feature type="transmembrane region" description="Helical" evidence="8">
    <location>
        <begin position="458"/>
        <end position="477"/>
    </location>
</feature>
<feature type="transmembrane region" description="Helical" evidence="8">
    <location>
        <begin position="427"/>
        <end position="446"/>
    </location>
</feature>
<keyword evidence="6 8" id="KW-1133">Transmembrane helix</keyword>
<evidence type="ECO:0000256" key="5">
    <source>
        <dbReference type="ARBA" id="ARBA00022692"/>
    </source>
</evidence>
<feature type="transmembrane region" description="Helical" evidence="8">
    <location>
        <begin position="333"/>
        <end position="353"/>
    </location>
</feature>
<feature type="transmembrane region" description="Helical" evidence="8">
    <location>
        <begin position="359"/>
        <end position="377"/>
    </location>
</feature>
<evidence type="ECO:0000256" key="3">
    <source>
        <dbReference type="ARBA" id="ARBA00022676"/>
    </source>
</evidence>
<gene>
    <name evidence="10" type="ORF">V5E97_04955</name>
</gene>
<evidence type="ECO:0000256" key="8">
    <source>
        <dbReference type="SAM" id="Phobius"/>
    </source>
</evidence>
<dbReference type="PANTHER" id="PTHR33908">
    <property type="entry name" value="MANNOSYLTRANSFERASE YKCB-RELATED"/>
    <property type="match status" value="1"/>
</dbReference>
<evidence type="ECO:0000256" key="2">
    <source>
        <dbReference type="ARBA" id="ARBA00022475"/>
    </source>
</evidence>
<dbReference type="RefSeq" id="WP_406698185.1">
    <property type="nucleotide sequence ID" value="NZ_CP155447.1"/>
</dbReference>
<dbReference type="EMBL" id="CP155447">
    <property type="protein sequence ID" value="XBH05369.1"/>
    <property type="molecule type" value="Genomic_DNA"/>
</dbReference>
<dbReference type="InterPro" id="IPR050297">
    <property type="entry name" value="LipidA_mod_glycosyltrf_83"/>
</dbReference>
<evidence type="ECO:0000256" key="7">
    <source>
        <dbReference type="ARBA" id="ARBA00023136"/>
    </source>
</evidence>
<comment type="subcellular location">
    <subcellularLocation>
        <location evidence="1">Cell membrane</location>
        <topology evidence="1">Multi-pass membrane protein</topology>
    </subcellularLocation>
</comment>
<dbReference type="AlphaFoldDB" id="A0AAU7CJC4"/>
<dbReference type="InterPro" id="IPR038731">
    <property type="entry name" value="RgtA/B/C-like"/>
</dbReference>
<feature type="transmembrane region" description="Helical" evidence="8">
    <location>
        <begin position="389"/>
        <end position="407"/>
    </location>
</feature>
<dbReference type="GO" id="GO:0009103">
    <property type="term" value="P:lipopolysaccharide biosynthetic process"/>
    <property type="evidence" value="ECO:0007669"/>
    <property type="project" value="UniProtKB-ARBA"/>
</dbReference>
<feature type="domain" description="Glycosyltransferase RgtA/B/C/D-like" evidence="9">
    <location>
        <begin position="84"/>
        <end position="227"/>
    </location>
</feature>
<keyword evidence="2" id="KW-1003">Cell membrane</keyword>
<dbReference type="PANTHER" id="PTHR33908:SF3">
    <property type="entry name" value="UNDECAPRENYL PHOSPHATE-ALPHA-4-AMINO-4-DEOXY-L-ARABINOSE ARABINOSYL TRANSFERASE"/>
    <property type="match status" value="1"/>
</dbReference>
<reference evidence="10" key="1">
    <citation type="submission" date="2024-05" db="EMBL/GenBank/DDBJ databases">
        <title>Planctomycetes of the genus Singulisphaera possess chitinolytic capabilities.</title>
        <authorList>
            <person name="Ivanova A."/>
        </authorList>
    </citation>
    <scope>NUCLEOTIDE SEQUENCE</scope>
    <source>
        <strain evidence="10">Ch08T</strain>
    </source>
</reference>
<dbReference type="GO" id="GO:0005886">
    <property type="term" value="C:plasma membrane"/>
    <property type="evidence" value="ECO:0007669"/>
    <property type="project" value="UniProtKB-SubCell"/>
</dbReference>
<dbReference type="GO" id="GO:0016763">
    <property type="term" value="F:pentosyltransferase activity"/>
    <property type="evidence" value="ECO:0007669"/>
    <property type="project" value="TreeGrafter"/>
</dbReference>
<evidence type="ECO:0000256" key="1">
    <source>
        <dbReference type="ARBA" id="ARBA00004651"/>
    </source>
</evidence>
<evidence type="ECO:0000259" key="9">
    <source>
        <dbReference type="Pfam" id="PF13231"/>
    </source>
</evidence>
<accession>A0AAU7CJC4</accession>
<feature type="transmembrane region" description="Helical" evidence="8">
    <location>
        <begin position="131"/>
        <end position="149"/>
    </location>
</feature>
<protein>
    <submittedName>
        <fullName evidence="10">Glycosyltransferase family 39 protein</fullName>
        <ecNumber evidence="10">2.4.-.-</ecNumber>
    </submittedName>
</protein>
<dbReference type="Pfam" id="PF13231">
    <property type="entry name" value="PMT_2"/>
    <property type="match status" value="1"/>
</dbReference>
<feature type="transmembrane region" description="Helical" evidence="8">
    <location>
        <begin position="106"/>
        <end position="124"/>
    </location>
</feature>
<keyword evidence="4 10" id="KW-0808">Transferase</keyword>
<keyword evidence="3 10" id="KW-0328">Glycosyltransferase</keyword>
<name>A0AAU7CJC4_9BACT</name>
<evidence type="ECO:0000256" key="6">
    <source>
        <dbReference type="ARBA" id="ARBA00022989"/>
    </source>
</evidence>
<feature type="transmembrane region" description="Helical" evidence="8">
    <location>
        <begin position="250"/>
        <end position="269"/>
    </location>
</feature>
<feature type="transmembrane region" description="Helical" evidence="8">
    <location>
        <begin position="155"/>
        <end position="173"/>
    </location>
</feature>
<keyword evidence="7 8" id="KW-0472">Membrane</keyword>
<proteinExistence type="predicted"/>
<evidence type="ECO:0000313" key="10">
    <source>
        <dbReference type="EMBL" id="XBH05369.1"/>
    </source>
</evidence>
<dbReference type="EC" id="2.4.-.-" evidence="10"/>
<sequence>MPITSARPLVRPAPRSAMFFPLVVLVAVLPGLYALNSWDLNPPGPWWGLRGLAVLDGMVVDQVPAIADVKPVHEARAFRAVALQPPLYAWLEAIGLALSPDRDPRATVLPSYVGGILVVVLIYLHGRLWHGPGLGLIAAILMGFNRNLLIQMQEATPTTLGLAGTLLALLCYGWHLRAGAESAQFWGWSGTVSTTILGGLALGLALMSLGGLGLISIPVILLHQAYLHIGSPPGGRSGRWWLSWRNNPSLIAGAVALAIGLTLAAPWNLRMYATYGSQIITAALAPLGPPGQQGPGLLGRLVDLAPATLPLGIYAAVRMIRLGLTDESDDPQVVGGVFWVLWLAIAALVPTLLPSGPRPALGLFLLAPLNLLAARAITDLASRQIPIRTLTWLAPATAVSIAWWASANLRGAMDDLAHARADAATALGLHLALDLLVIAFVITRGLDRWARRRDDRQRQVLGGFLVTVLVVTVAAGIKEVCFHHKETDDLLMLRAMILRRNREQPFDLVAVVSPDLTRQSEEGSAPGGRLRFILRSALPHLNQLDLTSTDDLLALPKGQRLVILAGTGQRLSYAVQSRLGLEAIHPGRSGVLDAFATASVITEKRAR</sequence>
<keyword evidence="5 8" id="KW-0812">Transmembrane</keyword>
<dbReference type="GO" id="GO:0010041">
    <property type="term" value="P:response to iron(III) ion"/>
    <property type="evidence" value="ECO:0007669"/>
    <property type="project" value="TreeGrafter"/>
</dbReference>
<evidence type="ECO:0000256" key="4">
    <source>
        <dbReference type="ARBA" id="ARBA00022679"/>
    </source>
</evidence>